<sequence length="191" mass="20617">MITKISDSVIPAFKSVAEELLNTSGLSAVDLLAKALAKAAGYTEIKKRSLLSSMGWKAHLFTVHLLIMGTVSIVCLRSHHELVSDWSCLTLNFNQPCLSFAFGVLRRFLPKEKVDSVKGMALTADGNGQENAANVSITVLKSLPDLQERESRKTRFGGSGRFGGGRGGGFPNDRYSNNQSGGGGRGRSNRW</sequence>
<dbReference type="Proteomes" id="UP000315295">
    <property type="component" value="Unassembled WGS sequence"/>
</dbReference>
<dbReference type="AlphaFoldDB" id="A0A540KVJ7"/>
<protein>
    <recommendedName>
        <fullName evidence="2">DDX21/DDX50 dimerisation domain-containing protein</fullName>
    </recommendedName>
</protein>
<evidence type="ECO:0000259" key="2">
    <source>
        <dbReference type="Pfam" id="PF26142"/>
    </source>
</evidence>
<evidence type="ECO:0000256" key="1">
    <source>
        <dbReference type="SAM" id="MobiDB-lite"/>
    </source>
</evidence>
<feature type="domain" description="DDX21/DDX50 dimerisation" evidence="2">
    <location>
        <begin position="1"/>
        <end position="38"/>
    </location>
</feature>
<comment type="caution">
    <text evidence="3">The sequence shown here is derived from an EMBL/GenBank/DDBJ whole genome shotgun (WGS) entry which is preliminary data.</text>
</comment>
<dbReference type="InterPro" id="IPR059027">
    <property type="entry name" value="DD_DDX21-DDX50"/>
</dbReference>
<feature type="compositionally biased region" description="Gly residues" evidence="1">
    <location>
        <begin position="157"/>
        <end position="170"/>
    </location>
</feature>
<evidence type="ECO:0000313" key="4">
    <source>
        <dbReference type="Proteomes" id="UP000315295"/>
    </source>
</evidence>
<keyword evidence="4" id="KW-1185">Reference proteome</keyword>
<name>A0A540KVJ7_MALBA</name>
<dbReference type="Pfam" id="PF26142">
    <property type="entry name" value="DD_DDX21-DDX50"/>
    <property type="match status" value="1"/>
</dbReference>
<gene>
    <name evidence="3" type="ORF">C1H46_036227</name>
</gene>
<dbReference type="EMBL" id="VIEB01000918">
    <property type="protein sequence ID" value="TQD78226.1"/>
    <property type="molecule type" value="Genomic_DNA"/>
</dbReference>
<dbReference type="STRING" id="106549.A0A540KVJ7"/>
<reference evidence="3 4" key="1">
    <citation type="journal article" date="2019" name="G3 (Bethesda)">
        <title>Sequencing of a Wild Apple (Malus baccata) Genome Unravels the Differences Between Cultivated and Wild Apple Species Regarding Disease Resistance and Cold Tolerance.</title>
        <authorList>
            <person name="Chen X."/>
        </authorList>
    </citation>
    <scope>NUCLEOTIDE SEQUENCE [LARGE SCALE GENOMIC DNA]</scope>
    <source>
        <strain evidence="4">cv. Shandingzi</strain>
        <tissue evidence="3">Leaves</tissue>
    </source>
</reference>
<proteinExistence type="predicted"/>
<evidence type="ECO:0000313" key="3">
    <source>
        <dbReference type="EMBL" id="TQD78226.1"/>
    </source>
</evidence>
<accession>A0A540KVJ7</accession>
<feature type="compositionally biased region" description="Gly residues" evidence="1">
    <location>
        <begin position="180"/>
        <end position="191"/>
    </location>
</feature>
<feature type="region of interest" description="Disordered" evidence="1">
    <location>
        <begin position="148"/>
        <end position="191"/>
    </location>
</feature>
<organism evidence="3 4">
    <name type="scientific">Malus baccata</name>
    <name type="common">Siberian crab apple</name>
    <name type="synonym">Pyrus baccata</name>
    <dbReference type="NCBI Taxonomy" id="106549"/>
    <lineage>
        <taxon>Eukaryota</taxon>
        <taxon>Viridiplantae</taxon>
        <taxon>Streptophyta</taxon>
        <taxon>Embryophyta</taxon>
        <taxon>Tracheophyta</taxon>
        <taxon>Spermatophyta</taxon>
        <taxon>Magnoliopsida</taxon>
        <taxon>eudicotyledons</taxon>
        <taxon>Gunneridae</taxon>
        <taxon>Pentapetalae</taxon>
        <taxon>rosids</taxon>
        <taxon>fabids</taxon>
        <taxon>Rosales</taxon>
        <taxon>Rosaceae</taxon>
        <taxon>Amygdaloideae</taxon>
        <taxon>Maleae</taxon>
        <taxon>Malus</taxon>
    </lineage>
</organism>